<accession>A0A9P7MFD7</accession>
<evidence type="ECO:0000256" key="10">
    <source>
        <dbReference type="ARBA" id="ARBA00047630"/>
    </source>
</evidence>
<dbReference type="FunFam" id="3.40.640.10:FF:000082">
    <property type="entry name" value="Phosphoserine aminotransferase"/>
    <property type="match status" value="1"/>
</dbReference>
<dbReference type="GO" id="GO:0006564">
    <property type="term" value="P:L-serine biosynthetic process"/>
    <property type="evidence" value="ECO:0007669"/>
    <property type="project" value="UniProtKB-KW"/>
</dbReference>
<dbReference type="Pfam" id="PF00266">
    <property type="entry name" value="Aminotran_5"/>
    <property type="match status" value="2"/>
</dbReference>
<evidence type="ECO:0000256" key="11">
    <source>
        <dbReference type="ARBA" id="ARBA00049007"/>
    </source>
</evidence>
<evidence type="ECO:0000256" key="3">
    <source>
        <dbReference type="ARBA" id="ARBA00006904"/>
    </source>
</evidence>
<dbReference type="PANTHER" id="PTHR43247:SF1">
    <property type="entry name" value="PHOSPHOSERINE AMINOTRANSFERASE"/>
    <property type="match status" value="1"/>
</dbReference>
<dbReference type="GO" id="GO:0030170">
    <property type="term" value="F:pyridoxal phosphate binding"/>
    <property type="evidence" value="ECO:0007669"/>
    <property type="project" value="TreeGrafter"/>
</dbReference>
<dbReference type="GO" id="GO:0005737">
    <property type="term" value="C:cytoplasm"/>
    <property type="evidence" value="ECO:0007669"/>
    <property type="project" value="TreeGrafter"/>
</dbReference>
<comment type="caution">
    <text evidence="13">The sequence shown here is derived from an EMBL/GenBank/DDBJ whole genome shotgun (WGS) entry which is preliminary data.</text>
</comment>
<dbReference type="PANTHER" id="PTHR43247">
    <property type="entry name" value="PHOSPHOSERINE AMINOTRANSFERASE"/>
    <property type="match status" value="1"/>
</dbReference>
<keyword evidence="8" id="KW-0663">Pyridoxal phosphate</keyword>
<comment type="pathway">
    <text evidence="2">Amino-acid biosynthesis; L-serine biosynthesis; L-serine from 3-phospho-D-glycerate: step 2/3.</text>
</comment>
<feature type="domain" description="Aminotransferase class V" evidence="12">
    <location>
        <begin position="9"/>
        <end position="127"/>
    </location>
</feature>
<keyword evidence="9" id="KW-0718">Serine biosynthesis</keyword>
<evidence type="ECO:0000256" key="2">
    <source>
        <dbReference type="ARBA" id="ARBA00005099"/>
    </source>
</evidence>
<dbReference type="OrthoDB" id="1703350at2759"/>
<dbReference type="Proteomes" id="UP000706124">
    <property type="component" value="Unassembled WGS sequence"/>
</dbReference>
<gene>
    <name evidence="13" type="ORF">E4U60_007717</name>
</gene>
<proteinExistence type="inferred from homology"/>
<dbReference type="HAMAP" id="MF_00160">
    <property type="entry name" value="SerC_aminotrans_5"/>
    <property type="match status" value="1"/>
</dbReference>
<dbReference type="NCBIfam" id="NF003764">
    <property type="entry name" value="PRK05355.1"/>
    <property type="match status" value="1"/>
</dbReference>
<sequence>MPSRSDVTYFGAGPSALPTSVLETAADALVNFNDTGLGIGEHSHRSAMATNIINETKADLASYLDIPDDYEIMFMHGGGSGQFAAMAYNFVGAWVSRTHASLASAHGETDSLPALKTELKNNLKMDFIVTGGWSQKAAAEAERLYGPEYVNIVADSRQNNGGKFGTIPAENTWKLSKRAAMVYYCDNETVDGVEFPGFPACLEPQENEEESPIVVADMSSNILSRKIPVKNFSAIFFGAQKNLGLTGLTVVVIKKSFLPPTTAQPSATLMRELGLAVAPRILDFETVAKNNSLYNTLSIFDVYVAGQVLKKLLQQHPTKVQGQQALSDQKAQLIYQAVDAYPNFYKVIPEKSVRSRMNICFRIEGGESVEGDFLAQSTAQGLTGLKGHRSVGGIRASNYNAIPLEGAQKLARFLHDFASSRATSA</sequence>
<dbReference type="AlphaFoldDB" id="A0A9P7MFD7"/>
<dbReference type="Gene3D" id="3.90.1150.10">
    <property type="entry name" value="Aspartate Aminotransferase, domain 1"/>
    <property type="match status" value="1"/>
</dbReference>
<keyword evidence="5" id="KW-0032">Aminotransferase</keyword>
<dbReference type="SUPFAM" id="SSF53383">
    <property type="entry name" value="PLP-dependent transferases"/>
    <property type="match status" value="1"/>
</dbReference>
<comment type="catalytic activity">
    <reaction evidence="10">
        <text>4-(phosphooxy)-L-threonine + 2-oxoglutarate = (R)-3-hydroxy-2-oxo-4-phosphooxybutanoate + L-glutamate</text>
        <dbReference type="Rhea" id="RHEA:16573"/>
        <dbReference type="ChEBI" id="CHEBI:16810"/>
        <dbReference type="ChEBI" id="CHEBI:29985"/>
        <dbReference type="ChEBI" id="CHEBI:58452"/>
        <dbReference type="ChEBI" id="CHEBI:58538"/>
        <dbReference type="EC" id="2.6.1.52"/>
    </reaction>
</comment>
<protein>
    <recommendedName>
        <fullName evidence="4">phosphoserine transaminase</fullName>
        <ecNumber evidence="4">2.6.1.52</ecNumber>
    </recommendedName>
</protein>
<dbReference type="InterPro" id="IPR015421">
    <property type="entry name" value="PyrdxlP-dep_Trfase_major"/>
</dbReference>
<feature type="domain" description="Aminotransferase class V" evidence="12">
    <location>
        <begin position="165"/>
        <end position="405"/>
    </location>
</feature>
<keyword evidence="14" id="KW-1185">Reference proteome</keyword>
<comment type="catalytic activity">
    <reaction evidence="11">
        <text>O-phospho-L-serine + 2-oxoglutarate = 3-phosphooxypyruvate + L-glutamate</text>
        <dbReference type="Rhea" id="RHEA:14329"/>
        <dbReference type="ChEBI" id="CHEBI:16810"/>
        <dbReference type="ChEBI" id="CHEBI:18110"/>
        <dbReference type="ChEBI" id="CHEBI:29985"/>
        <dbReference type="ChEBI" id="CHEBI:57524"/>
        <dbReference type="EC" id="2.6.1.52"/>
    </reaction>
</comment>
<dbReference type="InterPro" id="IPR000192">
    <property type="entry name" value="Aminotrans_V_dom"/>
</dbReference>
<dbReference type="GO" id="GO:0004648">
    <property type="term" value="F:O-phospho-L-serine:2-oxoglutarate aminotransferase activity"/>
    <property type="evidence" value="ECO:0007669"/>
    <property type="project" value="UniProtKB-EC"/>
</dbReference>
<comment type="cofactor">
    <cofactor evidence="1">
        <name>pyridoxal 5'-phosphate</name>
        <dbReference type="ChEBI" id="CHEBI:597326"/>
    </cofactor>
</comment>
<dbReference type="PIRSF" id="PIRSF000525">
    <property type="entry name" value="SerC"/>
    <property type="match status" value="1"/>
</dbReference>
<evidence type="ECO:0000256" key="5">
    <source>
        <dbReference type="ARBA" id="ARBA00022576"/>
    </source>
</evidence>
<keyword evidence="6" id="KW-0028">Amino-acid biosynthesis</keyword>
<name>A0A9P7MFD7_9HYPO</name>
<evidence type="ECO:0000313" key="13">
    <source>
        <dbReference type="EMBL" id="KAG5941781.1"/>
    </source>
</evidence>
<dbReference type="InterPro" id="IPR022278">
    <property type="entry name" value="Pser_aminoTfrase"/>
</dbReference>
<evidence type="ECO:0000313" key="14">
    <source>
        <dbReference type="Proteomes" id="UP000706124"/>
    </source>
</evidence>
<organism evidence="13 14">
    <name type="scientific">Claviceps pazoutovae</name>
    <dbReference type="NCBI Taxonomy" id="1649127"/>
    <lineage>
        <taxon>Eukaryota</taxon>
        <taxon>Fungi</taxon>
        <taxon>Dikarya</taxon>
        <taxon>Ascomycota</taxon>
        <taxon>Pezizomycotina</taxon>
        <taxon>Sordariomycetes</taxon>
        <taxon>Hypocreomycetidae</taxon>
        <taxon>Hypocreales</taxon>
        <taxon>Clavicipitaceae</taxon>
        <taxon>Claviceps</taxon>
    </lineage>
</organism>
<dbReference type="InterPro" id="IPR015424">
    <property type="entry name" value="PyrdxlP-dep_Trfase"/>
</dbReference>
<dbReference type="EC" id="2.6.1.52" evidence="4"/>
<keyword evidence="7" id="KW-0808">Transferase</keyword>
<dbReference type="FunFam" id="3.90.1150.10:FF:000006">
    <property type="entry name" value="Phosphoserine aminotransferase"/>
    <property type="match status" value="1"/>
</dbReference>
<evidence type="ECO:0000256" key="9">
    <source>
        <dbReference type="ARBA" id="ARBA00023299"/>
    </source>
</evidence>
<evidence type="ECO:0000256" key="7">
    <source>
        <dbReference type="ARBA" id="ARBA00022679"/>
    </source>
</evidence>
<evidence type="ECO:0000259" key="12">
    <source>
        <dbReference type="Pfam" id="PF00266"/>
    </source>
</evidence>
<dbReference type="InterPro" id="IPR015422">
    <property type="entry name" value="PyrdxlP-dep_Trfase_small"/>
</dbReference>
<dbReference type="EMBL" id="SRPO01000090">
    <property type="protein sequence ID" value="KAG5941781.1"/>
    <property type="molecule type" value="Genomic_DNA"/>
</dbReference>
<reference evidence="13 14" key="1">
    <citation type="journal article" date="2020" name="bioRxiv">
        <title>Whole genome comparisons of ergot fungi reveals the divergence and evolution of species within the genus Claviceps are the result of varying mechanisms driving genome evolution and host range expansion.</title>
        <authorList>
            <person name="Wyka S.A."/>
            <person name="Mondo S.J."/>
            <person name="Liu M."/>
            <person name="Dettman J."/>
            <person name="Nalam V."/>
            <person name="Broders K.D."/>
        </authorList>
    </citation>
    <scope>NUCLEOTIDE SEQUENCE [LARGE SCALE GENOMIC DNA]</scope>
    <source>
        <strain evidence="13 14">CCC 1485</strain>
    </source>
</reference>
<evidence type="ECO:0000256" key="1">
    <source>
        <dbReference type="ARBA" id="ARBA00001933"/>
    </source>
</evidence>
<evidence type="ECO:0000256" key="8">
    <source>
        <dbReference type="ARBA" id="ARBA00022898"/>
    </source>
</evidence>
<comment type="similarity">
    <text evidence="3">Belongs to the class-V pyridoxal-phosphate-dependent aminotransferase family. SerC subfamily.</text>
</comment>
<evidence type="ECO:0000256" key="6">
    <source>
        <dbReference type="ARBA" id="ARBA00022605"/>
    </source>
</evidence>
<dbReference type="Gene3D" id="3.40.640.10">
    <property type="entry name" value="Type I PLP-dependent aspartate aminotransferase-like (Major domain)"/>
    <property type="match status" value="1"/>
</dbReference>
<evidence type="ECO:0000256" key="4">
    <source>
        <dbReference type="ARBA" id="ARBA00013030"/>
    </source>
</evidence>